<evidence type="ECO:0000313" key="1">
    <source>
        <dbReference type="EMBL" id="QRD83677.1"/>
    </source>
</evidence>
<keyword evidence="2" id="KW-1185">Reference proteome</keyword>
<reference evidence="2" key="1">
    <citation type="journal article" date="2021" name="G3 (Bethesda)">
        <title>Chromosome assembled and annotated genome sequence of Aspergillus flavus NRRL 3357.</title>
        <authorList>
            <person name="Skerker J.M."/>
            <person name="Pianalto K.M."/>
            <person name="Mondo S.J."/>
            <person name="Yang K."/>
            <person name="Arkin A.P."/>
            <person name="Keller N.P."/>
            <person name="Grigoriev I.V."/>
            <person name="Louise Glass N.L."/>
        </authorList>
    </citation>
    <scope>NUCLEOTIDE SEQUENCE [LARGE SCALE GENOMIC DNA]</scope>
    <source>
        <strain evidence="2">ATCC 200026 / FGSC A1120 / IAM 13836 / NRRL 3357 / JCM 12722 / SRRC 167</strain>
    </source>
</reference>
<dbReference type="Proteomes" id="UP000596276">
    <property type="component" value="Chromosome 5"/>
</dbReference>
<sequence>MGKMPPPSGSHSLPILEQNFRWDPILGRPSGCSTWWSIPLLTCFPGGALNSIDEPLTESLGSQKLMSLATVISKYFALTDVVYIPYIEVADR</sequence>
<dbReference type="VEuPathDB" id="FungiDB:F9C07_2284452"/>
<proteinExistence type="predicted"/>
<organism evidence="1 2">
    <name type="scientific">Aspergillus flavus (strain ATCC 200026 / FGSC A1120 / IAM 13836 / NRRL 3357 / JCM 12722 / SRRC 167)</name>
    <dbReference type="NCBI Taxonomy" id="332952"/>
    <lineage>
        <taxon>Eukaryota</taxon>
        <taxon>Fungi</taxon>
        <taxon>Dikarya</taxon>
        <taxon>Ascomycota</taxon>
        <taxon>Pezizomycotina</taxon>
        <taxon>Eurotiomycetes</taxon>
        <taxon>Eurotiomycetidae</taxon>
        <taxon>Eurotiales</taxon>
        <taxon>Aspergillaceae</taxon>
        <taxon>Aspergillus</taxon>
        <taxon>Aspergillus subgen. Circumdati</taxon>
    </lineage>
</organism>
<dbReference type="EMBL" id="CP044621">
    <property type="protein sequence ID" value="QRD83677.1"/>
    <property type="molecule type" value="Genomic_DNA"/>
</dbReference>
<evidence type="ECO:0000313" key="2">
    <source>
        <dbReference type="Proteomes" id="UP000596276"/>
    </source>
</evidence>
<dbReference type="AlphaFoldDB" id="A0A7U2MH98"/>
<name>A0A7U2MH98_ASPFN</name>
<protein>
    <submittedName>
        <fullName evidence="1">Uncharacterized protein</fullName>
    </submittedName>
</protein>
<gene>
    <name evidence="1" type="ORF">F9C07_2284452</name>
</gene>
<accession>A0A7U2MH98</accession>